<dbReference type="InterPro" id="IPR013083">
    <property type="entry name" value="Znf_RING/FYVE/PHD"/>
</dbReference>
<dbReference type="PROSITE" id="PS51058">
    <property type="entry name" value="ZF_CXXC"/>
    <property type="match status" value="1"/>
</dbReference>
<dbReference type="STRING" id="48269.A0A183LCY0"/>
<dbReference type="Gene3D" id="3.30.40.10">
    <property type="entry name" value="Zinc/RING finger domain, C3HC4 (zinc finger)"/>
    <property type="match status" value="1"/>
</dbReference>
<dbReference type="Pfam" id="PF00628">
    <property type="entry name" value="PHD"/>
    <property type="match status" value="1"/>
</dbReference>
<protein>
    <submittedName>
        <fullName evidence="8">Uncharacterized protein</fullName>
    </submittedName>
</protein>
<evidence type="ECO:0000256" key="1">
    <source>
        <dbReference type="ARBA" id="ARBA00004123"/>
    </source>
</evidence>
<dbReference type="InterPro" id="IPR037869">
    <property type="entry name" value="Spp1/CFP1"/>
</dbReference>
<dbReference type="InterPro" id="IPR019787">
    <property type="entry name" value="Znf_PHD-finger"/>
</dbReference>
<organism evidence="8 9">
    <name type="scientific">Schistosoma margrebowiei</name>
    <dbReference type="NCBI Taxonomy" id="48269"/>
    <lineage>
        <taxon>Eukaryota</taxon>
        <taxon>Metazoa</taxon>
        <taxon>Spiralia</taxon>
        <taxon>Lophotrochozoa</taxon>
        <taxon>Platyhelminthes</taxon>
        <taxon>Trematoda</taxon>
        <taxon>Digenea</taxon>
        <taxon>Strigeidida</taxon>
        <taxon>Schistosomatoidea</taxon>
        <taxon>Schistosomatidae</taxon>
        <taxon>Schistosoma</taxon>
    </lineage>
</organism>
<dbReference type="GO" id="GO:0003677">
    <property type="term" value="F:DNA binding"/>
    <property type="evidence" value="ECO:0007669"/>
    <property type="project" value="UniProtKB-KW"/>
</dbReference>
<dbReference type="SMART" id="SM00249">
    <property type="entry name" value="PHD"/>
    <property type="match status" value="1"/>
</dbReference>
<dbReference type="PANTHER" id="PTHR46174">
    <property type="entry name" value="CXXC-TYPE ZINC FINGER PROTEIN 1"/>
    <property type="match status" value="1"/>
</dbReference>
<proteinExistence type="predicted"/>
<dbReference type="GO" id="GO:0045893">
    <property type="term" value="P:positive regulation of DNA-templated transcription"/>
    <property type="evidence" value="ECO:0007669"/>
    <property type="project" value="TreeGrafter"/>
</dbReference>
<dbReference type="PANTHER" id="PTHR46174:SF1">
    <property type="entry name" value="CXXC-TYPE ZINC FINGER PROTEIN 1"/>
    <property type="match status" value="1"/>
</dbReference>
<keyword evidence="5" id="KW-0238">DNA-binding</keyword>
<feature type="region of interest" description="Disordered" evidence="7">
    <location>
        <begin position="281"/>
        <end position="322"/>
    </location>
</feature>
<dbReference type="GO" id="GO:0048188">
    <property type="term" value="C:Set1C/COMPASS complex"/>
    <property type="evidence" value="ECO:0007669"/>
    <property type="project" value="InterPro"/>
</dbReference>
<feature type="region of interest" description="Disordered" evidence="7">
    <location>
        <begin position="96"/>
        <end position="145"/>
    </location>
</feature>
<evidence type="ECO:0000256" key="2">
    <source>
        <dbReference type="ARBA" id="ARBA00022723"/>
    </source>
</evidence>
<feature type="region of interest" description="Disordered" evidence="7">
    <location>
        <begin position="166"/>
        <end position="200"/>
    </location>
</feature>
<dbReference type="InterPro" id="IPR002857">
    <property type="entry name" value="Znf_CXXC"/>
</dbReference>
<dbReference type="InterPro" id="IPR011011">
    <property type="entry name" value="Znf_FYVE_PHD"/>
</dbReference>
<dbReference type="InterPro" id="IPR001965">
    <property type="entry name" value="Znf_PHD"/>
</dbReference>
<evidence type="ECO:0000256" key="7">
    <source>
        <dbReference type="SAM" id="MobiDB-lite"/>
    </source>
</evidence>
<evidence type="ECO:0000313" key="8">
    <source>
        <dbReference type="EMBL" id="VDO51982.1"/>
    </source>
</evidence>
<keyword evidence="3" id="KW-0863">Zinc-finger</keyword>
<dbReference type="SUPFAM" id="SSF57903">
    <property type="entry name" value="FYVE/PHD zinc finger"/>
    <property type="match status" value="1"/>
</dbReference>
<dbReference type="GO" id="GO:0008270">
    <property type="term" value="F:zinc ion binding"/>
    <property type="evidence" value="ECO:0007669"/>
    <property type="project" value="UniProtKB-KW"/>
</dbReference>
<dbReference type="Proteomes" id="UP000277204">
    <property type="component" value="Unassembled WGS sequence"/>
</dbReference>
<evidence type="ECO:0000256" key="4">
    <source>
        <dbReference type="ARBA" id="ARBA00022833"/>
    </source>
</evidence>
<gene>
    <name evidence="8" type="ORF">SMRZ_LOCUS1655</name>
</gene>
<dbReference type="AlphaFoldDB" id="A0A183LCY0"/>
<feature type="compositionally biased region" description="Polar residues" evidence="7">
    <location>
        <begin position="184"/>
        <end position="200"/>
    </location>
</feature>
<evidence type="ECO:0000256" key="5">
    <source>
        <dbReference type="ARBA" id="ARBA00023125"/>
    </source>
</evidence>
<comment type="subcellular location">
    <subcellularLocation>
        <location evidence="1">Nucleus</location>
    </subcellularLocation>
</comment>
<evidence type="ECO:0000313" key="9">
    <source>
        <dbReference type="Proteomes" id="UP000277204"/>
    </source>
</evidence>
<name>A0A183LCY0_9TREM</name>
<keyword evidence="9" id="KW-1185">Reference proteome</keyword>
<feature type="compositionally biased region" description="Low complexity" evidence="7">
    <location>
        <begin position="285"/>
        <end position="294"/>
    </location>
</feature>
<feature type="compositionally biased region" description="Polar residues" evidence="7">
    <location>
        <begin position="109"/>
        <end position="131"/>
    </location>
</feature>
<dbReference type="Pfam" id="PF02008">
    <property type="entry name" value="zf-CXXC"/>
    <property type="match status" value="1"/>
</dbReference>
<dbReference type="EMBL" id="UZAI01000377">
    <property type="protein sequence ID" value="VDO51982.1"/>
    <property type="molecule type" value="Genomic_DNA"/>
</dbReference>
<reference evidence="8 9" key="1">
    <citation type="submission" date="2018-11" db="EMBL/GenBank/DDBJ databases">
        <authorList>
            <consortium name="Pathogen Informatics"/>
        </authorList>
    </citation>
    <scope>NUCLEOTIDE SEQUENCE [LARGE SCALE GENOMIC DNA]</scope>
    <source>
        <strain evidence="8 9">Zambia</strain>
    </source>
</reference>
<keyword evidence="6" id="KW-0539">Nucleus</keyword>
<accession>A0A183LCY0</accession>
<evidence type="ECO:0000256" key="6">
    <source>
        <dbReference type="ARBA" id="ARBA00023242"/>
    </source>
</evidence>
<keyword evidence="2" id="KW-0479">Metal-binding</keyword>
<feature type="region of interest" description="Disordered" evidence="7">
    <location>
        <begin position="214"/>
        <end position="235"/>
    </location>
</feature>
<evidence type="ECO:0000256" key="3">
    <source>
        <dbReference type="ARBA" id="ARBA00022771"/>
    </source>
</evidence>
<sequence>MALRQIKSGKASRPDNILAEAFKPGVEANQLPSEEEIRKGHWKACDQCEEWYHGDCINVTPKQAEQIKTFYCPQCRCKCPRISSIVRVGRNPSLEIEYKNTRSQRPRQNRPSLSPNNDVSTYTDQFSSGKQSKGKRRPPDAPVSNSGSVLYRHLFLVETGTRSNTIDHTLHLPPRNIRKFNSPGPDTSPRSPNASDSSTSAVYNRVYWGREEQSGLGEDQKLSSTFVPKKRSGSPRLRPCGNCTGCSIQEDCGKCEYCRDRRKFGGPNKMRQKCRLRQCAGMNASRSRNPSNSSQGVGSRRRKQPPIQSAPMDTPPPHMQSYADFDDEQFEVPLDFSPRPYSDNITQSFLSHHSASSAPLGSKMRRGDHRIPATNEIDGITHRLFGRFSHDGLQPHSRSKGPIPNIYPINTDEPMDFVDNDSDDDIVLPEMAHCAGPACMLAAIPGEKYCSESCKLKHTNSRCSVRSAVPNLRPSITAISPREANPIPYSLPYPDHMYCRHHRVQNWNNTASPSYRTTNQPFDQFSIDQAYITTDGLLQSRGHPTFGCSPGPVHRITPQRHSNPHPVLINTSSRLNSVDTQGNTMICDVADTAAFMDSVASAVRRSNNHGTINAFAEELGIDLPSAHPSTGTRLSSSPSLSGIYSCYTGSNRSDNIRPVDLHAVDDDTELPPGVDDDETDVNQIVSEVGGHPVYGYYMISYGNETNGHNSRISLTNNSNPTLNEHRLSTGSLRTRTNIRHLNHRMINQSNGESANGIPGSYSSSRTLPAGNVNFRHTSLNVIPGTVSQDNCLSPSGSTCVSDIGVSNIGSSVSSSNVAPHSVPGYIPGPDEFYTINDSDDLEINWPQETVAGVNG</sequence>
<keyword evidence="4" id="KW-0862">Zinc</keyword>